<dbReference type="Proteomes" id="UP000246635">
    <property type="component" value="Unassembled WGS sequence"/>
</dbReference>
<dbReference type="OrthoDB" id="9781958at2"/>
<dbReference type="PANTHER" id="PTHR33154">
    <property type="entry name" value="TRANSCRIPTIONAL REGULATOR, ARSR FAMILY"/>
    <property type="match status" value="1"/>
</dbReference>
<dbReference type="Gene3D" id="1.10.10.10">
    <property type="entry name" value="Winged helix-like DNA-binding domain superfamily/Winged helix DNA-binding domain"/>
    <property type="match status" value="1"/>
</dbReference>
<dbReference type="PROSITE" id="PS50987">
    <property type="entry name" value="HTH_ARSR_2"/>
    <property type="match status" value="1"/>
</dbReference>
<proteinExistence type="predicted"/>
<dbReference type="PANTHER" id="PTHR33154:SF33">
    <property type="entry name" value="TRANSCRIPTIONAL REPRESSOR SDPR"/>
    <property type="match status" value="1"/>
</dbReference>
<dbReference type="InterPro" id="IPR036388">
    <property type="entry name" value="WH-like_DNA-bd_sf"/>
</dbReference>
<dbReference type="InterPro" id="IPR001845">
    <property type="entry name" value="HTH_ArsR_DNA-bd_dom"/>
</dbReference>
<evidence type="ECO:0000313" key="5">
    <source>
        <dbReference type="EMBL" id="PWV88448.1"/>
    </source>
</evidence>
<dbReference type="AlphaFoldDB" id="A0A2V2YJK7"/>
<dbReference type="InterPro" id="IPR036390">
    <property type="entry name" value="WH_DNA-bd_sf"/>
</dbReference>
<evidence type="ECO:0000259" key="4">
    <source>
        <dbReference type="PROSITE" id="PS50987"/>
    </source>
</evidence>
<dbReference type="RefSeq" id="WP_110047629.1">
    <property type="nucleotide sequence ID" value="NZ_CP054612.1"/>
</dbReference>
<dbReference type="SMART" id="SM00418">
    <property type="entry name" value="HTH_ARSR"/>
    <property type="match status" value="1"/>
</dbReference>
<reference evidence="5 6" key="1">
    <citation type="submission" date="2018-05" db="EMBL/GenBank/DDBJ databases">
        <title>Genomic Encyclopedia of Type Strains, Phase III (KMG-III): the genomes of soil and plant-associated and newly described type strains.</title>
        <authorList>
            <person name="Whitman W."/>
        </authorList>
    </citation>
    <scope>NUCLEOTIDE SEQUENCE [LARGE SCALE GENOMIC DNA]</scope>
    <source>
        <strain evidence="5 6">CECT 5696</strain>
    </source>
</reference>
<dbReference type="CDD" id="cd00090">
    <property type="entry name" value="HTH_ARSR"/>
    <property type="match status" value="1"/>
</dbReference>
<name>A0A2V2YJK7_9BACL</name>
<dbReference type="SUPFAM" id="SSF46785">
    <property type="entry name" value="Winged helix' DNA-binding domain"/>
    <property type="match status" value="1"/>
</dbReference>
<comment type="caution">
    <text evidence="5">The sequence shown here is derived from an EMBL/GenBank/DDBJ whole genome shotgun (WGS) entry which is preliminary data.</text>
</comment>
<sequence>MIKASADVKWLPLFEALASEVRLNILKLLAQKPMNNKDLAEQLNLSGAIVTMHIRKLQQAGLIRSEMVRLNGGTHKLNSLIEEWIEIALPQMEETIRPMHEVSIPIGHYTSFEVHPTCGLATTSQYIGHFDDPRYFLSPERMHANILWFGKGYIEYKIPNYLLPSQQLTEIEITLELSSEAPGVNSNWPSDIRFHLNRTNLGYWTSPGDSGGGRGSFTPDWWTDNINQYGFLKVLRINEEGTFIDGIMLSSNGINSIEQERNQWTLRLSVDEEAAHVGGLTLYGKGFGNYNQDIVFRTYYKQA</sequence>
<accession>A0A2V2YJK7</accession>
<evidence type="ECO:0000313" key="6">
    <source>
        <dbReference type="Proteomes" id="UP000246635"/>
    </source>
</evidence>
<gene>
    <name evidence="5" type="ORF">DFQ01_15115</name>
</gene>
<dbReference type="GO" id="GO:0003700">
    <property type="term" value="F:DNA-binding transcription factor activity"/>
    <property type="evidence" value="ECO:0007669"/>
    <property type="project" value="InterPro"/>
</dbReference>
<dbReference type="Pfam" id="PF01022">
    <property type="entry name" value="HTH_5"/>
    <property type="match status" value="1"/>
</dbReference>
<feature type="domain" description="HTH arsR-type" evidence="4">
    <location>
        <begin position="2"/>
        <end position="96"/>
    </location>
</feature>
<evidence type="ECO:0000256" key="1">
    <source>
        <dbReference type="ARBA" id="ARBA00023015"/>
    </source>
</evidence>
<dbReference type="InterPro" id="IPR011991">
    <property type="entry name" value="ArsR-like_HTH"/>
</dbReference>
<protein>
    <submittedName>
        <fullName evidence="5">ArsR family transcriptional regulator</fullName>
    </submittedName>
</protein>
<dbReference type="GO" id="GO:0003677">
    <property type="term" value="F:DNA binding"/>
    <property type="evidence" value="ECO:0007669"/>
    <property type="project" value="UniProtKB-KW"/>
</dbReference>
<dbReference type="EMBL" id="QGTQ01000051">
    <property type="protein sequence ID" value="PWV88448.1"/>
    <property type="molecule type" value="Genomic_DNA"/>
</dbReference>
<keyword evidence="2" id="KW-0238">DNA-binding</keyword>
<organism evidence="5 6">
    <name type="scientific">Paenibacillus cellulosilyticus</name>
    <dbReference type="NCBI Taxonomy" id="375489"/>
    <lineage>
        <taxon>Bacteria</taxon>
        <taxon>Bacillati</taxon>
        <taxon>Bacillota</taxon>
        <taxon>Bacilli</taxon>
        <taxon>Bacillales</taxon>
        <taxon>Paenibacillaceae</taxon>
        <taxon>Paenibacillus</taxon>
    </lineage>
</organism>
<keyword evidence="3" id="KW-0804">Transcription</keyword>
<keyword evidence="1" id="KW-0805">Transcription regulation</keyword>
<keyword evidence="6" id="KW-1185">Reference proteome</keyword>
<evidence type="ECO:0000256" key="3">
    <source>
        <dbReference type="ARBA" id="ARBA00023163"/>
    </source>
</evidence>
<dbReference type="InterPro" id="IPR051081">
    <property type="entry name" value="HTH_MetalResp_TranReg"/>
</dbReference>
<evidence type="ECO:0000256" key="2">
    <source>
        <dbReference type="ARBA" id="ARBA00023125"/>
    </source>
</evidence>